<dbReference type="KEGG" id="mnt:21408584"/>
<evidence type="ECO:0000313" key="8">
    <source>
        <dbReference type="Proteomes" id="UP000030645"/>
    </source>
</evidence>
<dbReference type="SUPFAM" id="SSF53756">
    <property type="entry name" value="UDP-Glycosyltransferase/glycogen phosphorylase"/>
    <property type="match status" value="1"/>
</dbReference>
<dbReference type="CDD" id="cd03784">
    <property type="entry name" value="GT1_Gtf-like"/>
    <property type="match status" value="1"/>
</dbReference>
<dbReference type="FunFam" id="3.40.50.2000:FF:000056">
    <property type="entry name" value="Glycosyltransferase"/>
    <property type="match status" value="1"/>
</dbReference>
<dbReference type="PANTHER" id="PTHR48048">
    <property type="entry name" value="GLYCOSYLTRANSFERASE"/>
    <property type="match status" value="1"/>
</dbReference>
<evidence type="ECO:0000256" key="3">
    <source>
        <dbReference type="ARBA" id="ARBA00022679"/>
    </source>
</evidence>
<dbReference type="Pfam" id="PF00201">
    <property type="entry name" value="UDPGT"/>
    <property type="match status" value="1"/>
</dbReference>
<comment type="similarity">
    <text evidence="1 4">Belongs to the UDP-glycosyltransferase family.</text>
</comment>
<dbReference type="InterPro" id="IPR050481">
    <property type="entry name" value="UDP-glycosyltransf_plant"/>
</dbReference>
<evidence type="ECO:0000256" key="1">
    <source>
        <dbReference type="ARBA" id="ARBA00009995"/>
    </source>
</evidence>
<dbReference type="PROSITE" id="PS00375">
    <property type="entry name" value="UDPGT"/>
    <property type="match status" value="1"/>
</dbReference>
<dbReference type="EC" id="2.4.1.-" evidence="5"/>
<dbReference type="eggNOG" id="KOG1192">
    <property type="taxonomic scope" value="Eukaryota"/>
</dbReference>
<organism evidence="7 8">
    <name type="scientific">Morus notabilis</name>
    <dbReference type="NCBI Taxonomy" id="981085"/>
    <lineage>
        <taxon>Eukaryota</taxon>
        <taxon>Viridiplantae</taxon>
        <taxon>Streptophyta</taxon>
        <taxon>Embryophyta</taxon>
        <taxon>Tracheophyta</taxon>
        <taxon>Spermatophyta</taxon>
        <taxon>Magnoliopsida</taxon>
        <taxon>eudicotyledons</taxon>
        <taxon>Gunneridae</taxon>
        <taxon>Pentapetalae</taxon>
        <taxon>rosids</taxon>
        <taxon>fabids</taxon>
        <taxon>Rosales</taxon>
        <taxon>Moraceae</taxon>
        <taxon>Moreae</taxon>
        <taxon>Morus</taxon>
    </lineage>
</organism>
<dbReference type="GO" id="GO:0035251">
    <property type="term" value="F:UDP-glucosyltransferase activity"/>
    <property type="evidence" value="ECO:0007669"/>
    <property type="project" value="InterPro"/>
</dbReference>
<reference evidence="8" key="1">
    <citation type="submission" date="2013-01" db="EMBL/GenBank/DDBJ databases">
        <title>Draft Genome Sequence of a Mulberry Tree, Morus notabilis C.K. Schneid.</title>
        <authorList>
            <person name="He N."/>
            <person name="Zhao S."/>
        </authorList>
    </citation>
    <scope>NUCLEOTIDE SEQUENCE</scope>
</reference>
<keyword evidence="8" id="KW-1185">Reference proteome</keyword>
<dbReference type="InterPro" id="IPR002213">
    <property type="entry name" value="UDP_glucos_trans"/>
</dbReference>
<evidence type="ECO:0000259" key="6">
    <source>
        <dbReference type="PROSITE" id="PS50042"/>
    </source>
</evidence>
<proteinExistence type="inferred from homology"/>
<gene>
    <name evidence="7" type="ORF">L484_025904</name>
</gene>
<evidence type="ECO:0000313" key="7">
    <source>
        <dbReference type="EMBL" id="EXB75129.1"/>
    </source>
</evidence>
<dbReference type="OrthoDB" id="5835829at2759"/>
<keyword evidence="2 4" id="KW-0328">Glycosyltransferase</keyword>
<dbReference type="EMBL" id="KE344673">
    <property type="protein sequence ID" value="EXB75129.1"/>
    <property type="molecule type" value="Genomic_DNA"/>
</dbReference>
<dbReference type="InterPro" id="IPR035595">
    <property type="entry name" value="UDP_glycos_trans_CS"/>
</dbReference>
<protein>
    <recommendedName>
        <fullName evidence="5">Glycosyltransferase</fullName>
        <ecNumber evidence="5">2.4.1.-</ecNumber>
    </recommendedName>
</protein>
<dbReference type="Gene3D" id="3.40.50.2000">
    <property type="entry name" value="Glycogen Phosphorylase B"/>
    <property type="match status" value="2"/>
</dbReference>
<name>W9RFK6_9ROSA</name>
<dbReference type="AlphaFoldDB" id="W9RFK6"/>
<evidence type="ECO:0000256" key="5">
    <source>
        <dbReference type="RuleBase" id="RU362057"/>
    </source>
</evidence>
<feature type="domain" description="Cyclic nucleotide-binding" evidence="6">
    <location>
        <begin position="414"/>
        <end position="477"/>
    </location>
</feature>
<dbReference type="InterPro" id="IPR000595">
    <property type="entry name" value="cNMP-bd_dom"/>
</dbReference>
<sequence>MTSQNSQLHRQKNDQVFLIATPAMGMLTPAVEFARRLVRRCPGRLSATVLLISVPHWPTIHSYTQSLLATSSPDLNFVLLPNMDPPSPDHFNSYVAHTFALIDQHKPHVKNAIAESKQRVVGLFVDLFCTSMIDVADDLGVPSYLFFTSPAGFLSFVLDLPILDSQLASESVAEFRIRGFANPVPRRVLHKTILDRGDGYSRYLYHARMYRKTKGIVINTLRELESFVLDSLSTSGSVPKVYPVGPILDLNGSAQWHPDRAQYEKVKRWLDKQPESSVVFLCFGSMGSLSGPQVKELAFGIERAGFRFIWSCREPPKTKLGLPTEYPNFDEALPNGFLERTATIGLMCRWVPQVTILAHRAVGGFVSHCGWNSTLESMWHGIPIATWPIYAEQNMNAFEMVKELGLAVEISLDYRQGGSEVISAEEIEKRIRILMEGDVEVRAKVKEMKEKCRMALMENGSSYGSLSDLVEELIVNN</sequence>
<evidence type="ECO:0000256" key="4">
    <source>
        <dbReference type="RuleBase" id="RU003718"/>
    </source>
</evidence>
<dbReference type="PANTHER" id="PTHR48048:SF81">
    <property type="entry name" value="GLYCOSYLTRANSFERASE"/>
    <property type="match status" value="1"/>
</dbReference>
<dbReference type="STRING" id="981085.W9RFK6"/>
<keyword evidence="3 4" id="KW-0808">Transferase</keyword>
<evidence type="ECO:0000256" key="2">
    <source>
        <dbReference type="ARBA" id="ARBA00022676"/>
    </source>
</evidence>
<dbReference type="PROSITE" id="PS50042">
    <property type="entry name" value="CNMP_BINDING_3"/>
    <property type="match status" value="1"/>
</dbReference>
<dbReference type="Proteomes" id="UP000030645">
    <property type="component" value="Unassembled WGS sequence"/>
</dbReference>
<accession>W9RFK6</accession>